<accession>M3FR19</accession>
<organism evidence="2 3">
    <name type="scientific">Streptomyces bottropensis ATCC 25435</name>
    <dbReference type="NCBI Taxonomy" id="1054862"/>
    <lineage>
        <taxon>Bacteria</taxon>
        <taxon>Bacillati</taxon>
        <taxon>Actinomycetota</taxon>
        <taxon>Actinomycetes</taxon>
        <taxon>Kitasatosporales</taxon>
        <taxon>Streptomycetaceae</taxon>
        <taxon>Streptomyces</taxon>
    </lineage>
</organism>
<evidence type="ECO:0000313" key="3">
    <source>
        <dbReference type="Proteomes" id="UP000030760"/>
    </source>
</evidence>
<name>M3FR19_9ACTN</name>
<gene>
    <name evidence="2" type="ORF">SBD_2715</name>
</gene>
<dbReference type="AlphaFoldDB" id="M3FR19"/>
<evidence type="ECO:0000256" key="1">
    <source>
        <dbReference type="SAM" id="MobiDB-lite"/>
    </source>
</evidence>
<dbReference type="Proteomes" id="UP000030760">
    <property type="component" value="Unassembled WGS sequence"/>
</dbReference>
<proteinExistence type="predicted"/>
<evidence type="ECO:0000313" key="2">
    <source>
        <dbReference type="EMBL" id="EMF55400.1"/>
    </source>
</evidence>
<sequence length="41" mass="4313">MRDTGVNRRTAGPGVNGRVNGRAAVAVRQWATAEAQRSSST</sequence>
<reference evidence="3" key="1">
    <citation type="journal article" date="2013" name="Genome Announc.">
        <title>Draft Genome Sequence of Streptomyces bottropensis ATCC 25435, a Bottromycin-Producing Actinomycete.</title>
        <authorList>
            <person name="Zhang H."/>
            <person name="Zhou W."/>
            <person name="Zhuang Y."/>
            <person name="Liang X."/>
            <person name="Liu T."/>
        </authorList>
    </citation>
    <scope>NUCLEOTIDE SEQUENCE [LARGE SCALE GENOMIC DNA]</scope>
    <source>
        <strain evidence="3">ATCC 25435</strain>
    </source>
</reference>
<protein>
    <submittedName>
        <fullName evidence="2">Uncharacterized protein</fullName>
    </submittedName>
</protein>
<dbReference type="EMBL" id="KB405067">
    <property type="protein sequence ID" value="EMF55400.1"/>
    <property type="molecule type" value="Genomic_DNA"/>
</dbReference>
<feature type="region of interest" description="Disordered" evidence="1">
    <location>
        <begin position="1"/>
        <end position="20"/>
    </location>
</feature>